<dbReference type="Gene3D" id="3.40.630.10">
    <property type="entry name" value="Zn peptidases"/>
    <property type="match status" value="1"/>
</dbReference>
<reference evidence="7" key="1">
    <citation type="submission" date="2015-08" db="UniProtKB">
        <authorList>
            <consortium name="WormBaseParasite"/>
        </authorList>
    </citation>
    <scope>IDENTIFICATION</scope>
</reference>
<dbReference type="WBParaSite" id="SSTP_0000305300.1">
    <property type="protein sequence ID" value="SSTP_0000305300.1"/>
    <property type="gene ID" value="SSTP_0000305300"/>
</dbReference>
<keyword evidence="4" id="KW-0378">Hydrolase</keyword>
<keyword evidence="2" id="KW-0031">Aminopeptidase</keyword>
<evidence type="ECO:0000256" key="3">
    <source>
        <dbReference type="ARBA" id="ARBA00022670"/>
    </source>
</evidence>
<evidence type="ECO:0000256" key="1">
    <source>
        <dbReference type="ARBA" id="ARBA00009528"/>
    </source>
</evidence>
<evidence type="ECO:0000256" key="2">
    <source>
        <dbReference type="ARBA" id="ARBA00022438"/>
    </source>
</evidence>
<dbReference type="WBParaSite" id="TCONS_00002182.p1">
    <property type="protein sequence ID" value="TCONS_00002182.p1"/>
    <property type="gene ID" value="XLOC_002073"/>
</dbReference>
<dbReference type="AlphaFoldDB" id="A0A0K0E0P1"/>
<accession>A0A0K0E0P1</accession>
<dbReference type="GO" id="GO:0005737">
    <property type="term" value="C:cytoplasm"/>
    <property type="evidence" value="ECO:0007669"/>
    <property type="project" value="InterPro"/>
</dbReference>
<dbReference type="STRING" id="6248.A0A0K0E0P1"/>
<evidence type="ECO:0000313" key="7">
    <source>
        <dbReference type="WBParaSite" id="SSTP_0000305300.1"/>
    </source>
</evidence>
<dbReference type="GO" id="GO:0070006">
    <property type="term" value="F:metalloaminopeptidase activity"/>
    <property type="evidence" value="ECO:0007669"/>
    <property type="project" value="InterPro"/>
</dbReference>
<proteinExistence type="inferred from homology"/>
<dbReference type="SUPFAM" id="SSF53187">
    <property type="entry name" value="Zn-dependent exopeptidases"/>
    <property type="match status" value="1"/>
</dbReference>
<name>A0A0K0E0P1_STRER</name>
<keyword evidence="6" id="KW-1185">Reference proteome</keyword>
<evidence type="ECO:0000313" key="6">
    <source>
        <dbReference type="Proteomes" id="UP000035681"/>
    </source>
</evidence>
<evidence type="ECO:0000313" key="8">
    <source>
        <dbReference type="WBParaSite" id="TCONS_00002182.p1"/>
    </source>
</evidence>
<dbReference type="GO" id="GO:0006508">
    <property type="term" value="P:proteolysis"/>
    <property type="evidence" value="ECO:0007669"/>
    <property type="project" value="UniProtKB-KW"/>
</dbReference>
<protein>
    <submittedName>
        <fullName evidence="7 8">CYTOSOL_AP domain-containing protein</fullName>
    </submittedName>
</protein>
<evidence type="ECO:0000256" key="4">
    <source>
        <dbReference type="ARBA" id="ARBA00022801"/>
    </source>
</evidence>
<sequence>MIFPLPTSIKVTNTLKGNFDGIVIVSHSIELVKKHTLLEKIYPTLVEYSLENKTINVPSTNFILLPFDLFPTRRLIYSNVGSIDEDFDDVRKYKTAATNGIEMAISSGMKNVVLITLSDKTFQQANLVSALGALHSIYVPLTVRERNIKHQNVLESLNVFVNEENFINFEKVLNAFSISLAVCRDIGDSDPIRMTPLNVGRYIKDLFDQSSSIKVKNITDLNIIEKDYPLMFAVNRSANDVPDHRPCLIKLEYHGVCDKDDVETIMLVGKGVTIDTGGINLKIGTAMNGMSRDKYGAAVVGGFFAALDILKPKNIHVIASMPMVRNSIGSNGYTCDEIIQSRSGQYIRIMNTDAEGRISMLDPLTELLEMSINYKNPHLYTLATLTGHEVLAYGEYAAMMDNGPALKHGTSNEMVKTGEIYGQPLVIDRLQPEDFQFNLPECKEADLRQGNTLASVVTLRGHQAPGAFLIQGSGLMNHQNKNERPVKFTHIDMGSCMGDFPIVSYPNPLVTFIAHYILPRI</sequence>
<evidence type="ECO:0000259" key="5">
    <source>
        <dbReference type="PROSITE" id="PS00631"/>
    </source>
</evidence>
<dbReference type="PROSITE" id="PS00631">
    <property type="entry name" value="CYTOSOL_AP"/>
    <property type="match status" value="1"/>
</dbReference>
<dbReference type="Proteomes" id="UP000035681">
    <property type="component" value="Unplaced"/>
</dbReference>
<dbReference type="Pfam" id="PF00883">
    <property type="entry name" value="Peptidase_M17"/>
    <property type="match status" value="1"/>
</dbReference>
<dbReference type="PANTHER" id="PTHR11963">
    <property type="entry name" value="LEUCINE AMINOPEPTIDASE-RELATED"/>
    <property type="match status" value="1"/>
</dbReference>
<feature type="domain" description="Cytosol aminopeptidase" evidence="5">
    <location>
        <begin position="351"/>
        <end position="358"/>
    </location>
</feature>
<dbReference type="InterPro" id="IPR011356">
    <property type="entry name" value="Leucine_aapep/pepB"/>
</dbReference>
<dbReference type="PRINTS" id="PR00481">
    <property type="entry name" value="LAMNOPPTDASE"/>
</dbReference>
<comment type="similarity">
    <text evidence="1">Belongs to the peptidase M17 family.</text>
</comment>
<organism evidence="7">
    <name type="scientific">Strongyloides stercoralis</name>
    <name type="common">Threadworm</name>
    <dbReference type="NCBI Taxonomy" id="6248"/>
    <lineage>
        <taxon>Eukaryota</taxon>
        <taxon>Metazoa</taxon>
        <taxon>Ecdysozoa</taxon>
        <taxon>Nematoda</taxon>
        <taxon>Chromadorea</taxon>
        <taxon>Rhabditida</taxon>
        <taxon>Tylenchina</taxon>
        <taxon>Panagrolaimomorpha</taxon>
        <taxon>Strongyloidoidea</taxon>
        <taxon>Strongyloididae</taxon>
        <taxon>Strongyloides</taxon>
    </lineage>
</organism>
<keyword evidence="3" id="KW-0645">Protease</keyword>
<dbReference type="InterPro" id="IPR000819">
    <property type="entry name" value="Peptidase_M17_C"/>
</dbReference>
<dbReference type="PANTHER" id="PTHR11963:SF48">
    <property type="entry name" value="DIPEPTIDASE B, ISOFORM A"/>
    <property type="match status" value="1"/>
</dbReference>
<dbReference type="GO" id="GO:0030145">
    <property type="term" value="F:manganese ion binding"/>
    <property type="evidence" value="ECO:0007669"/>
    <property type="project" value="InterPro"/>
</dbReference>